<evidence type="ECO:0000313" key="1">
    <source>
        <dbReference type="EMBL" id="MFC4586753.1"/>
    </source>
</evidence>
<protein>
    <submittedName>
        <fullName evidence="1">Uncharacterized protein</fullName>
    </submittedName>
</protein>
<proteinExistence type="predicted"/>
<name>A0ABV9ED73_9ACTN</name>
<organism evidence="1 2">
    <name type="scientific">Sphaerisporangium corydalis</name>
    <dbReference type="NCBI Taxonomy" id="1441875"/>
    <lineage>
        <taxon>Bacteria</taxon>
        <taxon>Bacillati</taxon>
        <taxon>Actinomycetota</taxon>
        <taxon>Actinomycetes</taxon>
        <taxon>Streptosporangiales</taxon>
        <taxon>Streptosporangiaceae</taxon>
        <taxon>Sphaerisporangium</taxon>
    </lineage>
</organism>
<comment type="caution">
    <text evidence="1">The sequence shown here is derived from an EMBL/GenBank/DDBJ whole genome shotgun (WGS) entry which is preliminary data.</text>
</comment>
<gene>
    <name evidence="1" type="ORF">ACFO8L_11745</name>
</gene>
<dbReference type="EMBL" id="JBHSFN010000006">
    <property type="protein sequence ID" value="MFC4586753.1"/>
    <property type="molecule type" value="Genomic_DNA"/>
</dbReference>
<accession>A0ABV9ED73</accession>
<reference evidence="2" key="1">
    <citation type="journal article" date="2019" name="Int. J. Syst. Evol. Microbiol.">
        <title>The Global Catalogue of Microorganisms (GCM) 10K type strain sequencing project: providing services to taxonomists for standard genome sequencing and annotation.</title>
        <authorList>
            <consortium name="The Broad Institute Genomics Platform"/>
            <consortium name="The Broad Institute Genome Sequencing Center for Infectious Disease"/>
            <person name="Wu L."/>
            <person name="Ma J."/>
        </authorList>
    </citation>
    <scope>NUCLEOTIDE SEQUENCE [LARGE SCALE GENOMIC DNA]</scope>
    <source>
        <strain evidence="2">CCUG 49560</strain>
    </source>
</reference>
<evidence type="ECO:0000313" key="2">
    <source>
        <dbReference type="Proteomes" id="UP001595891"/>
    </source>
</evidence>
<dbReference type="RefSeq" id="WP_262842473.1">
    <property type="nucleotide sequence ID" value="NZ_JANZYP010000011.1"/>
</dbReference>
<dbReference type="Proteomes" id="UP001595891">
    <property type="component" value="Unassembled WGS sequence"/>
</dbReference>
<sequence>MLTSTAGHADHGPHVPRPLEGCERIVWHPPMHLESRPRVLRWTCECRARVYYLVVGGGRAHIRCADRQREGERETTRMRYTQVENLWLKILLGQAR</sequence>
<keyword evidence="2" id="KW-1185">Reference proteome</keyword>